<evidence type="ECO:0000256" key="2">
    <source>
        <dbReference type="ARBA" id="ARBA00023004"/>
    </source>
</evidence>
<feature type="domain" description="Gamma-butyrobetaine hydroxylase-like N-terminal" evidence="3">
    <location>
        <begin position="15"/>
        <end position="104"/>
    </location>
</feature>
<dbReference type="GO" id="GO:0046872">
    <property type="term" value="F:metal ion binding"/>
    <property type="evidence" value="ECO:0007669"/>
    <property type="project" value="UniProtKB-KW"/>
</dbReference>
<dbReference type="Gene3D" id="3.30.2020.30">
    <property type="match status" value="1"/>
</dbReference>
<dbReference type="AlphaFoldDB" id="A0A7X9FSK6"/>
<sequence length="111" mass="12559">MEKLPLAIKRLGPNGIRIQWKDRSICDVSSEVLRSNCPCAICEKQRLQSIDKQGLQNKKNSLKIISSSIDEENFLEEIQPVGNYAVKLKWKDGHNTGIYSFTTLARLSHSS</sequence>
<evidence type="ECO:0000313" key="4">
    <source>
        <dbReference type="EMBL" id="NMC63123.1"/>
    </source>
</evidence>
<dbReference type="InterPro" id="IPR038492">
    <property type="entry name" value="GBBH-like_N_sf"/>
</dbReference>
<dbReference type="Pfam" id="PF06155">
    <property type="entry name" value="GBBH-like_N"/>
    <property type="match status" value="1"/>
</dbReference>
<keyword evidence="2" id="KW-0408">Iron</keyword>
<comment type="caution">
    <text evidence="4">The sequence shown here is derived from an EMBL/GenBank/DDBJ whole genome shotgun (WGS) entry which is preliminary data.</text>
</comment>
<gene>
    <name evidence="4" type="ORF">GYA55_08135</name>
</gene>
<keyword evidence="1" id="KW-0479">Metal-binding</keyword>
<accession>A0A7X9FSK6</accession>
<evidence type="ECO:0000259" key="3">
    <source>
        <dbReference type="Pfam" id="PF06155"/>
    </source>
</evidence>
<evidence type="ECO:0000256" key="1">
    <source>
        <dbReference type="ARBA" id="ARBA00022723"/>
    </source>
</evidence>
<name>A0A7X9FSK6_9DELT</name>
<proteinExistence type="predicted"/>
<evidence type="ECO:0000313" key="5">
    <source>
        <dbReference type="Proteomes" id="UP000524246"/>
    </source>
</evidence>
<organism evidence="4 5">
    <name type="scientific">SAR324 cluster bacterium</name>
    <dbReference type="NCBI Taxonomy" id="2024889"/>
    <lineage>
        <taxon>Bacteria</taxon>
        <taxon>Deltaproteobacteria</taxon>
        <taxon>SAR324 cluster</taxon>
    </lineage>
</organism>
<reference evidence="4 5" key="1">
    <citation type="journal article" date="2020" name="Biotechnol. Biofuels">
        <title>New insights from the biogas microbiome by comprehensive genome-resolved metagenomics of nearly 1600 species originating from multiple anaerobic digesters.</title>
        <authorList>
            <person name="Campanaro S."/>
            <person name="Treu L."/>
            <person name="Rodriguez-R L.M."/>
            <person name="Kovalovszki A."/>
            <person name="Ziels R.M."/>
            <person name="Maus I."/>
            <person name="Zhu X."/>
            <person name="Kougias P.G."/>
            <person name="Basile A."/>
            <person name="Luo G."/>
            <person name="Schluter A."/>
            <person name="Konstantinidis K.T."/>
            <person name="Angelidaki I."/>
        </authorList>
    </citation>
    <scope>NUCLEOTIDE SEQUENCE [LARGE SCALE GENOMIC DNA]</scope>
    <source>
        <strain evidence="4">AS27yjCOA_65</strain>
    </source>
</reference>
<dbReference type="EMBL" id="JAAZON010000359">
    <property type="protein sequence ID" value="NMC63123.1"/>
    <property type="molecule type" value="Genomic_DNA"/>
</dbReference>
<dbReference type="Proteomes" id="UP000524246">
    <property type="component" value="Unassembled WGS sequence"/>
</dbReference>
<dbReference type="InterPro" id="IPR010376">
    <property type="entry name" value="GBBH-like_N"/>
</dbReference>
<dbReference type="PANTHER" id="PTHR35303">
    <property type="entry name" value="OS02G0197800 PROTEIN"/>
    <property type="match status" value="1"/>
</dbReference>
<protein>
    <submittedName>
        <fullName evidence="4">DUF971 domain-containing protein</fullName>
    </submittedName>
</protein>